<evidence type="ECO:0000256" key="9">
    <source>
        <dbReference type="ARBA" id="ARBA00030757"/>
    </source>
</evidence>
<evidence type="ECO:0000313" key="12">
    <source>
        <dbReference type="EMBL" id="MDT0318877.1"/>
    </source>
</evidence>
<comment type="subcellular location">
    <subcellularLocation>
        <location evidence="1">Cytoplasm</location>
    </subcellularLocation>
</comment>
<dbReference type="Gene3D" id="3.40.50.150">
    <property type="entry name" value="Vaccinia Virus protein VP39"/>
    <property type="match status" value="1"/>
</dbReference>
<comment type="caution">
    <text evidence="12">The sequence shown here is derived from an EMBL/GenBank/DDBJ whole genome shotgun (WGS) entry which is preliminary data.</text>
</comment>
<keyword evidence="13" id="KW-1185">Reference proteome</keyword>
<proteinExistence type="inferred from homology"/>
<evidence type="ECO:0000256" key="11">
    <source>
        <dbReference type="ARBA" id="ARBA00031350"/>
    </source>
</evidence>
<name>A0ABU2LMR4_9ACTN</name>
<evidence type="ECO:0000256" key="3">
    <source>
        <dbReference type="ARBA" id="ARBA00011890"/>
    </source>
</evidence>
<keyword evidence="7" id="KW-0808">Transferase</keyword>
<dbReference type="GO" id="GO:0008168">
    <property type="term" value="F:methyltransferase activity"/>
    <property type="evidence" value="ECO:0007669"/>
    <property type="project" value="UniProtKB-KW"/>
</dbReference>
<dbReference type="EMBL" id="JAVREM010000009">
    <property type="protein sequence ID" value="MDT0318877.1"/>
    <property type="molecule type" value="Genomic_DNA"/>
</dbReference>
<keyword evidence="8" id="KW-0949">S-adenosyl-L-methionine</keyword>
<comment type="similarity">
    <text evidence="2">Belongs to the methyltransferase superfamily. L-isoaspartyl/D-aspartyl protein methyltransferase family.</text>
</comment>
<dbReference type="Pfam" id="PF01135">
    <property type="entry name" value="PCMT"/>
    <property type="match status" value="1"/>
</dbReference>
<evidence type="ECO:0000256" key="10">
    <source>
        <dbReference type="ARBA" id="ARBA00031323"/>
    </source>
</evidence>
<dbReference type="InterPro" id="IPR029063">
    <property type="entry name" value="SAM-dependent_MTases_sf"/>
</dbReference>
<dbReference type="PANTHER" id="PTHR11579:SF0">
    <property type="entry name" value="PROTEIN-L-ISOASPARTATE(D-ASPARTATE) O-METHYLTRANSFERASE"/>
    <property type="match status" value="1"/>
</dbReference>
<organism evidence="12 13">
    <name type="scientific">Streptomyces millisiae</name>
    <dbReference type="NCBI Taxonomy" id="3075542"/>
    <lineage>
        <taxon>Bacteria</taxon>
        <taxon>Bacillati</taxon>
        <taxon>Actinomycetota</taxon>
        <taxon>Actinomycetes</taxon>
        <taxon>Kitasatosporales</taxon>
        <taxon>Streptomycetaceae</taxon>
        <taxon>Streptomyces</taxon>
    </lineage>
</organism>
<evidence type="ECO:0000256" key="5">
    <source>
        <dbReference type="ARBA" id="ARBA00022490"/>
    </source>
</evidence>
<evidence type="ECO:0000256" key="6">
    <source>
        <dbReference type="ARBA" id="ARBA00022603"/>
    </source>
</evidence>
<evidence type="ECO:0000256" key="2">
    <source>
        <dbReference type="ARBA" id="ARBA00005369"/>
    </source>
</evidence>
<dbReference type="Proteomes" id="UP001183420">
    <property type="component" value="Unassembled WGS sequence"/>
</dbReference>
<dbReference type="RefSeq" id="WP_311597829.1">
    <property type="nucleotide sequence ID" value="NZ_JAVREM010000009.1"/>
</dbReference>
<keyword evidence="5" id="KW-0963">Cytoplasm</keyword>
<evidence type="ECO:0000256" key="1">
    <source>
        <dbReference type="ARBA" id="ARBA00004496"/>
    </source>
</evidence>
<protein>
    <recommendedName>
        <fullName evidence="4">Protein-L-isoaspartate O-methyltransferase</fullName>
        <ecNumber evidence="3">2.1.1.77</ecNumber>
    </recommendedName>
    <alternativeName>
        <fullName evidence="11">L-isoaspartyl protein carboxyl methyltransferase</fullName>
    </alternativeName>
    <alternativeName>
        <fullName evidence="9">Protein L-isoaspartyl methyltransferase</fullName>
    </alternativeName>
    <alternativeName>
        <fullName evidence="10">Protein-beta-aspartate methyltransferase</fullName>
    </alternativeName>
</protein>
<accession>A0ABU2LMR4</accession>
<gene>
    <name evidence="12" type="ORF">RNC47_11065</name>
</gene>
<dbReference type="SUPFAM" id="SSF53335">
    <property type="entry name" value="S-adenosyl-L-methionine-dependent methyltransferases"/>
    <property type="match status" value="1"/>
</dbReference>
<dbReference type="EC" id="2.1.1.77" evidence="3"/>
<dbReference type="InterPro" id="IPR000682">
    <property type="entry name" value="PCMT"/>
</dbReference>
<sequence length="360" mass="39506">MTTMRRLVAALRDAGSLPPRWEDAVAAVDRADFVPDVCPGLDRAADEAAWLAAVYSDRPVVTQVDEGVAGGRGIPTSSSSQPSQMLEMLELLDVHEGQRVLEIGTATGYHAAWLCHRLGSEHVTSVEIDRRLHEAARKNLAAAGYAPCLVLGDGTRGHPAGAPYDRIISTCTLREITPELLAQTRDGGRIVTPFGSSLHSYSYLTLDVHGGVGEGRFSGRPAFMWSRTQAGRGADLSDVYHGERGERGTTDLDPAQLNDPDAMFAISLRVRDAWPQIDWEDDGSGEWTYWLLSDDRRSWARTEFVPGRAEFTTEQHGPRRLWDEVAAAYRHWRALGAPGRSRHRLRVTPEGWSVDVAGGS</sequence>
<dbReference type="GO" id="GO:0032259">
    <property type="term" value="P:methylation"/>
    <property type="evidence" value="ECO:0007669"/>
    <property type="project" value="UniProtKB-KW"/>
</dbReference>
<evidence type="ECO:0000256" key="4">
    <source>
        <dbReference type="ARBA" id="ARBA00013346"/>
    </source>
</evidence>
<dbReference type="CDD" id="cd02440">
    <property type="entry name" value="AdoMet_MTases"/>
    <property type="match status" value="1"/>
</dbReference>
<keyword evidence="6 12" id="KW-0489">Methyltransferase</keyword>
<dbReference type="PANTHER" id="PTHR11579">
    <property type="entry name" value="PROTEIN-L-ISOASPARTATE O-METHYLTRANSFERASE"/>
    <property type="match status" value="1"/>
</dbReference>
<reference evidence="13" key="1">
    <citation type="submission" date="2023-07" db="EMBL/GenBank/DDBJ databases">
        <title>30 novel species of actinomycetes from the DSMZ collection.</title>
        <authorList>
            <person name="Nouioui I."/>
        </authorList>
    </citation>
    <scope>NUCLEOTIDE SEQUENCE [LARGE SCALE GENOMIC DNA]</scope>
    <source>
        <strain evidence="13">DSM 44918</strain>
    </source>
</reference>
<evidence type="ECO:0000256" key="8">
    <source>
        <dbReference type="ARBA" id="ARBA00022691"/>
    </source>
</evidence>
<evidence type="ECO:0000313" key="13">
    <source>
        <dbReference type="Proteomes" id="UP001183420"/>
    </source>
</evidence>
<evidence type="ECO:0000256" key="7">
    <source>
        <dbReference type="ARBA" id="ARBA00022679"/>
    </source>
</evidence>